<dbReference type="Pfam" id="PF13448">
    <property type="entry name" value="DUF4114"/>
    <property type="match status" value="1"/>
</dbReference>
<organism evidence="2 3">
    <name type="scientific">Nostoc cf. edaphicum LEGE 07299</name>
    <dbReference type="NCBI Taxonomy" id="2777974"/>
    <lineage>
        <taxon>Bacteria</taxon>
        <taxon>Bacillati</taxon>
        <taxon>Cyanobacteriota</taxon>
        <taxon>Cyanophyceae</taxon>
        <taxon>Nostocales</taxon>
        <taxon>Nostocaceae</taxon>
        <taxon>Nostoc</taxon>
    </lineage>
</organism>
<dbReference type="PANTHER" id="PTHR21559">
    <property type="entry name" value="DYSTROGLYCAN-RELATED"/>
    <property type="match status" value="1"/>
</dbReference>
<feature type="domain" description="Dystroglycan-type cadherin-like" evidence="1">
    <location>
        <begin position="236"/>
        <end position="336"/>
    </location>
</feature>
<dbReference type="PANTHER" id="PTHR21559:SF21">
    <property type="entry name" value="DYSTROGLYCAN 1"/>
    <property type="match status" value="1"/>
</dbReference>
<proteinExistence type="predicted"/>
<dbReference type="EMBL" id="JADEXF010000011">
    <property type="protein sequence ID" value="MBE9103514.1"/>
    <property type="molecule type" value="Genomic_DNA"/>
</dbReference>
<sequence length="669" mass="71784">MSNFNIKVTARDIFGVEVSDDFALTVKNVNDAPELVEAIANRKVVINTQFNFTIPENSFIDIDAGDSLTYTATLENGEPLPSWLTFNSATQNFSGTPTMENLGNQNIKVTVKDISGDEVSDVFVLTVAKFNSTPLVDRAIADQKATAKTTFNFTIPENTFSDVDLEDTLTYTATLDNGDPLPSWLSFNANELTFSGTPTNDHVGSLNIKVTATDPALAEVSDVFALTIAKANNPPIVDRAIADQKVTAETTFNFTIPENTFSDVDIEDTLTYTATLDNGGPLPSWLSFNPNKLTFSGVPTNNNLGSLNIKVTAKDSVGAEVSDVFALTVAQGITVETESISLLTRITGDIFTIKNQVNGEKAKLSVKIKSNTSEEVNELGVFVVDDAEGKVNGVAPGAANYTELALQRATLLLSSLAKLPNGFNPTDLSRLLEFNSESNLRFYLIRSSTTQAVLSGQTPFSQVLFSSDTNVDDTGFSLNFQNLVVNIAATDQDLPVGTGLQGKYEPELIDLRDVKQLVKAEFVVHREAAFNNFVGFYQITDENGGIDTNGDGTADVLVGQASYTQAAISNRVAGIDLSVANEGTASFTGTFQPGAIFVPFIIVNAGADAILDSNPNNDPAVYFSFLGANTDQADHIRLLGNNAFGFEDLANGGDRDYNDLIVRVNLSIA</sequence>
<reference evidence="2 3" key="1">
    <citation type="submission" date="2020-10" db="EMBL/GenBank/DDBJ databases">
        <authorList>
            <person name="Castelo-Branco R."/>
            <person name="Eusebio N."/>
            <person name="Adriana R."/>
            <person name="Vieira A."/>
            <person name="Brugerolle De Fraissinette N."/>
            <person name="Rezende De Castro R."/>
            <person name="Schneider M.P."/>
            <person name="Vasconcelos V."/>
            <person name="Leao P.N."/>
        </authorList>
    </citation>
    <scope>NUCLEOTIDE SEQUENCE [LARGE SCALE GENOMIC DNA]</scope>
    <source>
        <strain evidence="2 3">LEGE 07299</strain>
    </source>
</reference>
<dbReference type="Gene3D" id="2.60.40.10">
    <property type="entry name" value="Immunoglobulins"/>
    <property type="match status" value="3"/>
</dbReference>
<dbReference type="InterPro" id="IPR006644">
    <property type="entry name" value="Cadg"/>
</dbReference>
<name>A0ABR9TT44_9NOSO</name>
<dbReference type="SUPFAM" id="SSF49313">
    <property type="entry name" value="Cadherin-like"/>
    <property type="match status" value="3"/>
</dbReference>
<evidence type="ECO:0000259" key="1">
    <source>
        <dbReference type="SMART" id="SM00736"/>
    </source>
</evidence>
<dbReference type="Pfam" id="PF05345">
    <property type="entry name" value="He_PIG"/>
    <property type="match status" value="3"/>
</dbReference>
<dbReference type="InterPro" id="IPR013783">
    <property type="entry name" value="Ig-like_fold"/>
</dbReference>
<protein>
    <submittedName>
        <fullName evidence="2">Ig domain-containing protein</fullName>
    </submittedName>
</protein>
<keyword evidence="3" id="KW-1185">Reference proteome</keyword>
<evidence type="ECO:0000313" key="2">
    <source>
        <dbReference type="EMBL" id="MBE9103514.1"/>
    </source>
</evidence>
<feature type="domain" description="Dystroglycan-type cadherin-like" evidence="1">
    <location>
        <begin position="135"/>
        <end position="235"/>
    </location>
</feature>
<dbReference type="Proteomes" id="UP000647836">
    <property type="component" value="Unassembled WGS sequence"/>
</dbReference>
<gene>
    <name evidence="2" type="ORF">IQ229_00675</name>
</gene>
<feature type="domain" description="Dystroglycan-type cadherin-like" evidence="1">
    <location>
        <begin position="34"/>
        <end position="134"/>
    </location>
</feature>
<accession>A0ABR9TT44</accession>
<evidence type="ECO:0000313" key="3">
    <source>
        <dbReference type="Proteomes" id="UP000647836"/>
    </source>
</evidence>
<dbReference type="SMART" id="SM00736">
    <property type="entry name" value="CADG"/>
    <property type="match status" value="3"/>
</dbReference>
<dbReference type="InterPro" id="IPR025193">
    <property type="entry name" value="DUF4114"/>
</dbReference>
<comment type="caution">
    <text evidence="2">The sequence shown here is derived from an EMBL/GenBank/DDBJ whole genome shotgun (WGS) entry which is preliminary data.</text>
</comment>
<dbReference type="InterPro" id="IPR015919">
    <property type="entry name" value="Cadherin-like_sf"/>
</dbReference>